<dbReference type="SUPFAM" id="SSF53098">
    <property type="entry name" value="Ribonuclease H-like"/>
    <property type="match status" value="1"/>
</dbReference>
<dbReference type="InterPro" id="IPR001584">
    <property type="entry name" value="Integrase_cat-core"/>
</dbReference>
<evidence type="ECO:0000259" key="1">
    <source>
        <dbReference type="PROSITE" id="PS50994"/>
    </source>
</evidence>
<dbReference type="Proteomes" id="UP000035760">
    <property type="component" value="Unassembled WGS sequence"/>
</dbReference>
<name>W6MB68_9GAMM</name>
<accession>W6MB68</accession>
<dbReference type="InterPro" id="IPR012337">
    <property type="entry name" value="RNaseH-like_sf"/>
</dbReference>
<proteinExistence type="predicted"/>
<sequence length="64" mass="7456">MGILERLNRTFKHEFVFRHEVNTLADLQALLPAFQRWSNEQRLHSHLAYRTPAAVLAQEVAILS</sequence>
<feature type="domain" description="Integrase catalytic" evidence="1">
    <location>
        <begin position="1"/>
        <end position="60"/>
    </location>
</feature>
<dbReference type="AlphaFoldDB" id="W6MB68"/>
<dbReference type="GO" id="GO:0015074">
    <property type="term" value="P:DNA integration"/>
    <property type="evidence" value="ECO:0007669"/>
    <property type="project" value="InterPro"/>
</dbReference>
<keyword evidence="3" id="KW-1185">Reference proteome</keyword>
<reference evidence="2" key="1">
    <citation type="submission" date="2013-07" db="EMBL/GenBank/DDBJ databases">
        <authorList>
            <person name="McIlroy S."/>
        </authorList>
    </citation>
    <scope>NUCLEOTIDE SEQUENCE [LARGE SCALE GENOMIC DNA]</scope>
    <source>
        <strain evidence="2">Run_A_D11</strain>
    </source>
</reference>
<evidence type="ECO:0000313" key="3">
    <source>
        <dbReference type="Proteomes" id="UP000035760"/>
    </source>
</evidence>
<dbReference type="Pfam" id="PF13683">
    <property type="entry name" value="rve_3"/>
    <property type="match status" value="1"/>
</dbReference>
<dbReference type="EMBL" id="CBTJ020000009">
    <property type="protein sequence ID" value="CDI01118.1"/>
    <property type="molecule type" value="Genomic_DNA"/>
</dbReference>
<gene>
    <name evidence="2" type="ORF">BN873_1060013</name>
</gene>
<organism evidence="2 3">
    <name type="scientific">Candidatus Competibacter denitrificans Run_A_D11</name>
    <dbReference type="NCBI Taxonomy" id="1400863"/>
    <lineage>
        <taxon>Bacteria</taxon>
        <taxon>Pseudomonadati</taxon>
        <taxon>Pseudomonadota</taxon>
        <taxon>Gammaproteobacteria</taxon>
        <taxon>Candidatus Competibacteraceae</taxon>
        <taxon>Candidatus Competibacter</taxon>
    </lineage>
</organism>
<protein>
    <recommendedName>
        <fullName evidence="1">Integrase catalytic domain-containing protein</fullName>
    </recommendedName>
</protein>
<reference evidence="2" key="2">
    <citation type="submission" date="2014-03" db="EMBL/GenBank/DDBJ databases">
        <title>Candidatus Competibacter-lineage genomes retrieved from metagenomes reveal functional metabolic diversity.</title>
        <authorList>
            <person name="McIlroy S.J."/>
            <person name="Albertsen M."/>
            <person name="Andresen E.K."/>
            <person name="Saunders A.M."/>
            <person name="Kristiansen R."/>
            <person name="Stokholm-Bjerregaard M."/>
            <person name="Nielsen K.L."/>
            <person name="Nielsen P.H."/>
        </authorList>
    </citation>
    <scope>NUCLEOTIDE SEQUENCE</scope>
    <source>
        <strain evidence="2">Run_A_D11</strain>
    </source>
</reference>
<comment type="caution">
    <text evidence="2">The sequence shown here is derived from an EMBL/GenBank/DDBJ whole genome shotgun (WGS) entry which is preliminary data.</text>
</comment>
<dbReference type="PROSITE" id="PS50994">
    <property type="entry name" value="INTEGRASE"/>
    <property type="match status" value="1"/>
</dbReference>
<evidence type="ECO:0000313" key="2">
    <source>
        <dbReference type="EMBL" id="CDI01118.1"/>
    </source>
</evidence>